<proteinExistence type="predicted"/>
<name>A0ABX0QLY0_9BACT</name>
<sequence length="79" mass="9099">MAANQQALFMKLYDQYAPSIYGVLLRSLNNDAEAGRLLELTFLKAWHQIEKMPSQHKISWLLGLAHSVGFRLNLPFIIR</sequence>
<dbReference type="Proteomes" id="UP000606008">
    <property type="component" value="Unassembled WGS sequence"/>
</dbReference>
<organism evidence="1 2">
    <name type="scientific">Fibrivirga algicola</name>
    <dbReference type="NCBI Taxonomy" id="2950420"/>
    <lineage>
        <taxon>Bacteria</taxon>
        <taxon>Pseudomonadati</taxon>
        <taxon>Bacteroidota</taxon>
        <taxon>Cytophagia</taxon>
        <taxon>Cytophagales</taxon>
        <taxon>Spirosomataceae</taxon>
        <taxon>Fibrivirga</taxon>
    </lineage>
</organism>
<gene>
    <name evidence="1" type="ORF">F7231_25070</name>
</gene>
<dbReference type="Gene3D" id="1.10.1740.10">
    <property type="match status" value="1"/>
</dbReference>
<dbReference type="SUPFAM" id="SSF88946">
    <property type="entry name" value="Sigma2 domain of RNA polymerase sigma factors"/>
    <property type="match status" value="1"/>
</dbReference>
<dbReference type="RefSeq" id="WP_166693987.1">
    <property type="nucleotide sequence ID" value="NZ_WAEL01000012.1"/>
</dbReference>
<comment type="caution">
    <text evidence="1">The sequence shown here is derived from an EMBL/GenBank/DDBJ whole genome shotgun (WGS) entry which is preliminary data.</text>
</comment>
<accession>A0ABX0QLY0</accession>
<evidence type="ECO:0000313" key="2">
    <source>
        <dbReference type="Proteomes" id="UP000606008"/>
    </source>
</evidence>
<dbReference type="EMBL" id="WAEL01000012">
    <property type="protein sequence ID" value="NID13464.1"/>
    <property type="molecule type" value="Genomic_DNA"/>
</dbReference>
<keyword evidence="2" id="KW-1185">Reference proteome</keyword>
<dbReference type="InterPro" id="IPR013325">
    <property type="entry name" value="RNA_pol_sigma_r2"/>
</dbReference>
<evidence type="ECO:0008006" key="3">
    <source>
        <dbReference type="Google" id="ProtNLM"/>
    </source>
</evidence>
<reference evidence="2" key="1">
    <citation type="submission" date="2019-09" db="EMBL/GenBank/DDBJ databases">
        <authorList>
            <person name="Jung D.-H."/>
        </authorList>
    </citation>
    <scope>NUCLEOTIDE SEQUENCE [LARGE SCALE GENOMIC DNA]</scope>
    <source>
        <strain evidence="2">JA-25</strain>
    </source>
</reference>
<evidence type="ECO:0000313" key="1">
    <source>
        <dbReference type="EMBL" id="NID13464.1"/>
    </source>
</evidence>
<protein>
    <recommendedName>
        <fullName evidence="3">RNA polymerase sigma-70 region 2 domain-containing protein</fullName>
    </recommendedName>
</protein>
<reference evidence="2" key="2">
    <citation type="submission" date="2023-07" db="EMBL/GenBank/DDBJ databases">
        <authorList>
            <person name="Jung D.-H."/>
        </authorList>
    </citation>
    <scope>NUCLEOTIDE SEQUENCE [LARGE SCALE GENOMIC DNA]</scope>
    <source>
        <strain evidence="2">JA-25</strain>
    </source>
</reference>